<dbReference type="InterPro" id="IPR001480">
    <property type="entry name" value="Bulb-type_lectin_dom"/>
</dbReference>
<evidence type="ECO:0000256" key="2">
    <source>
        <dbReference type="ARBA" id="ARBA00023157"/>
    </source>
</evidence>
<evidence type="ECO:0000259" key="4">
    <source>
        <dbReference type="PROSITE" id="PS50927"/>
    </source>
</evidence>
<evidence type="ECO:0000256" key="1">
    <source>
        <dbReference type="ARBA" id="ARBA00022729"/>
    </source>
</evidence>
<dbReference type="PANTHER" id="PTHR32444:SF235">
    <property type="entry name" value="OS01G0783900 PROTEIN"/>
    <property type="match status" value="1"/>
</dbReference>
<keyword evidence="1" id="KW-0732">Signal</keyword>
<dbReference type="Gene3D" id="2.90.10.10">
    <property type="entry name" value="Bulb-type lectin domain"/>
    <property type="match status" value="1"/>
</dbReference>
<protein>
    <recommendedName>
        <fullName evidence="4">Bulb-type lectin domain-containing protein</fullName>
    </recommendedName>
</protein>
<dbReference type="PANTHER" id="PTHR32444">
    <property type="entry name" value="BULB-TYPE LECTIN DOMAIN-CONTAINING PROTEIN"/>
    <property type="match status" value="1"/>
</dbReference>
<feature type="domain" description="Bulb-type lectin" evidence="4">
    <location>
        <begin position="101"/>
        <end position="225"/>
    </location>
</feature>
<dbReference type="Gene3D" id="3.30.200.20">
    <property type="entry name" value="Phosphorylase Kinase, domain 1"/>
    <property type="match status" value="1"/>
</dbReference>
<dbReference type="FunFam" id="2.90.10.10:FF:000005">
    <property type="entry name" value="G-type lectin S-receptor-like serine/threonine-protein kinase"/>
    <property type="match status" value="1"/>
</dbReference>
<keyword evidence="2" id="KW-1015">Disulfide bond</keyword>
<evidence type="ECO:0000256" key="3">
    <source>
        <dbReference type="ARBA" id="ARBA00023180"/>
    </source>
</evidence>
<keyword evidence="6" id="KW-1185">Reference proteome</keyword>
<keyword evidence="3" id="KW-0325">Glycoprotein</keyword>
<dbReference type="STRING" id="106549.A0A540KW33"/>
<name>A0A540KW33_MALBA</name>
<reference evidence="5 6" key="1">
    <citation type="journal article" date="2019" name="G3 (Bethesda)">
        <title>Sequencing of a Wild Apple (Malus baccata) Genome Unravels the Differences Between Cultivated and Wild Apple Species Regarding Disease Resistance and Cold Tolerance.</title>
        <authorList>
            <person name="Chen X."/>
        </authorList>
    </citation>
    <scope>NUCLEOTIDE SEQUENCE [LARGE SCALE GENOMIC DNA]</scope>
    <source>
        <strain evidence="6">cv. Shandingzi</strain>
        <tissue evidence="5">Leaves</tissue>
    </source>
</reference>
<dbReference type="SUPFAM" id="SSF51110">
    <property type="entry name" value="alpha-D-mannose-specific plant lectins"/>
    <property type="match status" value="1"/>
</dbReference>
<organism evidence="5 6">
    <name type="scientific">Malus baccata</name>
    <name type="common">Siberian crab apple</name>
    <name type="synonym">Pyrus baccata</name>
    <dbReference type="NCBI Taxonomy" id="106549"/>
    <lineage>
        <taxon>Eukaryota</taxon>
        <taxon>Viridiplantae</taxon>
        <taxon>Streptophyta</taxon>
        <taxon>Embryophyta</taxon>
        <taxon>Tracheophyta</taxon>
        <taxon>Spermatophyta</taxon>
        <taxon>Magnoliopsida</taxon>
        <taxon>eudicotyledons</taxon>
        <taxon>Gunneridae</taxon>
        <taxon>Pentapetalae</taxon>
        <taxon>rosids</taxon>
        <taxon>fabids</taxon>
        <taxon>Rosales</taxon>
        <taxon>Rosaceae</taxon>
        <taxon>Amygdaloideae</taxon>
        <taxon>Maleae</taxon>
        <taxon>Malus</taxon>
    </lineage>
</organism>
<dbReference type="Pfam" id="PF01453">
    <property type="entry name" value="B_lectin"/>
    <property type="match status" value="1"/>
</dbReference>
<gene>
    <name evidence="5" type="ORF">C1H46_036051</name>
</gene>
<evidence type="ECO:0000313" key="6">
    <source>
        <dbReference type="Proteomes" id="UP000315295"/>
    </source>
</evidence>
<comment type="caution">
    <text evidence="5">The sequence shown here is derived from an EMBL/GenBank/DDBJ whole genome shotgun (WGS) entry which is preliminary data.</text>
</comment>
<dbReference type="InterPro" id="IPR036426">
    <property type="entry name" value="Bulb-type_lectin_dom_sf"/>
</dbReference>
<dbReference type="EMBL" id="VIEB01000910">
    <property type="protein sequence ID" value="TQD78416.1"/>
    <property type="molecule type" value="Genomic_DNA"/>
</dbReference>
<accession>A0A540KW33</accession>
<evidence type="ECO:0000313" key="5">
    <source>
        <dbReference type="EMBL" id="TQD78416.1"/>
    </source>
</evidence>
<dbReference type="Proteomes" id="UP000315295">
    <property type="component" value="Unassembled WGS sequence"/>
</dbReference>
<proteinExistence type="predicted"/>
<dbReference type="PROSITE" id="PS50927">
    <property type="entry name" value="BULB_LECTIN"/>
    <property type="match status" value="1"/>
</dbReference>
<dbReference type="SMART" id="SM00108">
    <property type="entry name" value="B_lectin"/>
    <property type="match status" value="1"/>
</dbReference>
<dbReference type="CDD" id="cd00028">
    <property type="entry name" value="B_lectin"/>
    <property type="match status" value="1"/>
</dbReference>
<dbReference type="AlphaFoldDB" id="A0A540KW33"/>
<sequence>MGLRPIRSSSSSRFASQDGVGVRWCKWPCTGGGVTHSPAATSVSISEYGLSLMMFLLGRLTRSNYVVAWFANRMLFSIFVSYAVAVLLCSSHPFCCARDTITHDTPITDGVESETLVSSGGRFELGFFSPSPRGTQRYVGIWYHQLSPRKVVWVANRETPVLNSTRTGFLALQDGNLHVLDAAGKRYWSAEGETSKSLTQTVTLMDSGNLVLSSGDDQLAVNILWQSFQSPTDTFIPGMVMDKILELSSWRGEDDPASGQFIFKQDPVGENQSVITKSKSKLESILYWKGGERASDTFYSFDQMLPAVTYLLSNFSKKYVVRNSTNIFNSPKSTVRDCKPCGTTIIPYPLSTSPDCGDPMYFHFKCDNFTDQVNFEGLIPGLNETLFRVISIDSSSQRFFIQGFQTENTDKCDRMNRWVNWQINTAPPFKVISLCNADLGNFSSEALSSRSPIVVEMGWEPPVEPPCIKSSDCRDWPHSMCNPASDGKKRCLCEINFRWNGLKLRCTQDQIRRGQFDSERRVKELIDTSEFKEEEGIDVPFFDMRTILDATDNFSNANKLGQGGYGPVYKVGD</sequence>